<sequence length="73" mass="8510">MSAHLPDSYSAWRHCIEIACAQPLTPVFIAQRLIELRDTANHHTQQFLRRWGLAHHRQVIDWFERAGSECSAK</sequence>
<accession>A0ABZ0DDM0</accession>
<gene>
    <name evidence="1" type="ORF">NYR99_10355</name>
</gene>
<dbReference type="EMBL" id="CP103840">
    <property type="protein sequence ID" value="WOB28269.1"/>
    <property type="molecule type" value="Genomic_DNA"/>
</dbReference>
<dbReference type="GeneID" id="95584278"/>
<evidence type="ECO:0000313" key="2">
    <source>
        <dbReference type="Proteomes" id="UP001304534"/>
    </source>
</evidence>
<proteinExistence type="predicted"/>
<organism evidence="1 2">
    <name type="scientific">Xanthomonas dyei</name>
    <dbReference type="NCBI Taxonomy" id="743699"/>
    <lineage>
        <taxon>Bacteria</taxon>
        <taxon>Pseudomonadati</taxon>
        <taxon>Pseudomonadota</taxon>
        <taxon>Gammaproteobacteria</taxon>
        <taxon>Lysobacterales</taxon>
        <taxon>Lysobacteraceae</taxon>
        <taxon>Xanthomonas</taxon>
    </lineage>
</organism>
<dbReference type="Proteomes" id="UP001304534">
    <property type="component" value="Chromosome"/>
</dbReference>
<evidence type="ECO:0000313" key="1">
    <source>
        <dbReference type="EMBL" id="WOB28269.1"/>
    </source>
</evidence>
<protein>
    <submittedName>
        <fullName evidence="1">Uncharacterized protein</fullName>
    </submittedName>
</protein>
<keyword evidence="2" id="KW-1185">Reference proteome</keyword>
<reference evidence="1 2" key="1">
    <citation type="submission" date="2022-08" db="EMBL/GenBank/DDBJ databases">
        <title>Whole genome sequencing-based tracing of a 2022 introduction and outbreak of Xanthomonas hortorum pv. pelargonii.</title>
        <authorList>
            <person name="Iruegas-Bocardo F."/>
            <person name="Weisberg A.K."/>
            <person name="Riutta E.R."/>
            <person name="Kilday K."/>
            <person name="Bonkowski J.C."/>
            <person name="Creswell T."/>
            <person name="Daughtrey M.L."/>
            <person name="Rane K."/>
            <person name="Grunwald N.J."/>
            <person name="Chang J.H."/>
            <person name="Putnam M.L."/>
        </authorList>
    </citation>
    <scope>NUCLEOTIDE SEQUENCE [LARGE SCALE GENOMIC DNA]</scope>
    <source>
        <strain evidence="1 2">22-325</strain>
    </source>
</reference>
<dbReference type="RefSeq" id="WP_228324834.1">
    <property type="nucleotide sequence ID" value="NZ_CP103837.1"/>
</dbReference>
<name>A0ABZ0DDM0_9XANT</name>